<dbReference type="PROSITE" id="PS01174">
    <property type="entry name" value="LIPASE_GDXG_SER"/>
    <property type="match status" value="1"/>
</dbReference>
<evidence type="ECO:0000256" key="1">
    <source>
        <dbReference type="ARBA" id="ARBA00010515"/>
    </source>
</evidence>
<dbReference type="InterPro" id="IPR050466">
    <property type="entry name" value="Carboxylest/Gibb_receptor"/>
</dbReference>
<dbReference type="AlphaFoldDB" id="A0A482LR72"/>
<dbReference type="InterPro" id="IPR033140">
    <property type="entry name" value="Lipase_GDXG_put_SER_AS"/>
</dbReference>
<dbReference type="EC" id="3.1.1.1" evidence="4"/>
<dbReference type="PANTHER" id="PTHR23024:SF582">
    <property type="entry name" value="CARBOXYLESTERASE 12-RELATED"/>
    <property type="match status" value="1"/>
</dbReference>
<reference evidence="4" key="1">
    <citation type="submission" date="2018-07" db="EMBL/GenBank/DDBJ databases">
        <authorList>
            <person name="Yang X."/>
        </authorList>
    </citation>
    <scope>NUCLEOTIDE SEQUENCE</scope>
</reference>
<dbReference type="EMBL" id="MH681652">
    <property type="protein sequence ID" value="QBQ52882.1"/>
    <property type="molecule type" value="mRNA"/>
</dbReference>
<name>A0A482LR72_SEDLI</name>
<dbReference type="PANTHER" id="PTHR23024">
    <property type="entry name" value="ARYLACETAMIDE DEACETYLASE"/>
    <property type="match status" value="1"/>
</dbReference>
<feature type="domain" description="Alpha/beta hydrolase fold-3" evidence="3">
    <location>
        <begin position="70"/>
        <end position="278"/>
    </location>
</feature>
<organism evidence="4">
    <name type="scientific">Sedum lineare</name>
    <name type="common">Needle stonecrop</name>
    <dbReference type="NCBI Taxonomy" id="114260"/>
    <lineage>
        <taxon>Eukaryota</taxon>
        <taxon>Viridiplantae</taxon>
        <taxon>Streptophyta</taxon>
        <taxon>Embryophyta</taxon>
        <taxon>Tracheophyta</taxon>
        <taxon>Spermatophyta</taxon>
        <taxon>Magnoliopsida</taxon>
        <taxon>eudicotyledons</taxon>
        <taxon>Gunneridae</taxon>
        <taxon>Pentapetalae</taxon>
        <taxon>Saxifragales</taxon>
        <taxon>Crassulaceae</taxon>
        <taxon>Sedum</taxon>
    </lineage>
</organism>
<dbReference type="InterPro" id="IPR029058">
    <property type="entry name" value="AB_hydrolase_fold"/>
</dbReference>
<evidence type="ECO:0000313" key="4">
    <source>
        <dbReference type="EMBL" id="QBQ52882.1"/>
    </source>
</evidence>
<dbReference type="SUPFAM" id="SSF53474">
    <property type="entry name" value="alpha/beta-Hydrolases"/>
    <property type="match status" value="1"/>
</dbReference>
<dbReference type="InterPro" id="IPR013094">
    <property type="entry name" value="AB_hydrolase_3"/>
</dbReference>
<evidence type="ECO:0000259" key="3">
    <source>
        <dbReference type="Pfam" id="PF07859"/>
    </source>
</evidence>
<feature type="active site" evidence="2">
    <location>
        <position position="158"/>
    </location>
</feature>
<evidence type="ECO:0000256" key="2">
    <source>
        <dbReference type="PROSITE-ProRule" id="PRU10038"/>
    </source>
</evidence>
<accession>A0A482LR72</accession>
<keyword evidence="4" id="KW-0378">Hydrolase</keyword>
<dbReference type="Gene3D" id="3.40.50.1820">
    <property type="entry name" value="alpha/beta hydrolase"/>
    <property type="match status" value="1"/>
</dbReference>
<dbReference type="Pfam" id="PF07859">
    <property type="entry name" value="Abhydrolase_3"/>
    <property type="match status" value="1"/>
</dbReference>
<proteinExistence type="evidence at transcript level"/>
<sequence>MASTDVVLDFALFKIFADGHVEKLYEAEKVPPSNDPNTGIQAKDAIISNEVSARLFLPKLTSIDHKFPVIVYIHGGGFALDSAFCPTYDAYVSALASNARAICISVDYRLVPENPITACYEDCWTAFKWVTDHVGGNGIDPWLNEHADFEKLFIAGDSAGGNLAYNLTVQAGKSKLPNGVKLIGTVLVDSYFSGCTDEVDRMWMYYCPNNTGLNDPRIKPYQSDLKQFPPEKVLVFVSEKDEYNLRDIGYAFVDQLKGSGWSGKVDIFESIGEIHCFHLYGDIFRPAAKEVMDRFVSFINDK</sequence>
<comment type="similarity">
    <text evidence="1">Belongs to the 'GDXG' lipolytic enzyme family.</text>
</comment>
<dbReference type="GO" id="GO:0106435">
    <property type="term" value="F:carboxylesterase activity"/>
    <property type="evidence" value="ECO:0007669"/>
    <property type="project" value="UniProtKB-EC"/>
</dbReference>
<protein>
    <submittedName>
        <fullName evidence="4">Carboxylesterase</fullName>
        <ecNumber evidence="4">3.1.1.1</ecNumber>
    </submittedName>
</protein>